<dbReference type="AlphaFoldDB" id="H6QQM1"/>
<dbReference type="InParanoid" id="H6QQM1"/>
<dbReference type="KEGG" id="pgr:PGTG_21205"/>
<dbReference type="Pfam" id="PF14303">
    <property type="entry name" value="NAM-associated"/>
    <property type="match status" value="1"/>
</dbReference>
<dbReference type="STRING" id="418459.H6QQM1"/>
<evidence type="ECO:0000256" key="1">
    <source>
        <dbReference type="SAM" id="MobiDB-lite"/>
    </source>
</evidence>
<gene>
    <name evidence="3" type="ORF">PGTG_21205</name>
</gene>
<feature type="compositionally biased region" description="Polar residues" evidence="1">
    <location>
        <begin position="15"/>
        <end position="28"/>
    </location>
</feature>
<feature type="compositionally biased region" description="Polar residues" evidence="1">
    <location>
        <begin position="182"/>
        <end position="216"/>
    </location>
</feature>
<evidence type="ECO:0000259" key="2">
    <source>
        <dbReference type="Pfam" id="PF14303"/>
    </source>
</evidence>
<evidence type="ECO:0000313" key="3">
    <source>
        <dbReference type="EMBL" id="EHS62739.1"/>
    </source>
</evidence>
<dbReference type="VEuPathDB" id="FungiDB:PGTG_21205"/>
<reference evidence="4" key="1">
    <citation type="journal article" date="2011" name="Proc. Natl. Acad. Sci. U.S.A.">
        <title>Obligate biotrophy features unraveled by the genomic analysis of rust fungi.</title>
        <authorList>
            <person name="Duplessis S."/>
            <person name="Cuomo C.A."/>
            <person name="Lin Y.-C."/>
            <person name="Aerts A."/>
            <person name="Tisserant E."/>
            <person name="Veneault-Fourrey C."/>
            <person name="Joly D.L."/>
            <person name="Hacquard S."/>
            <person name="Amselem J."/>
            <person name="Cantarel B.L."/>
            <person name="Chiu R."/>
            <person name="Coutinho P.M."/>
            <person name="Feau N."/>
            <person name="Field M."/>
            <person name="Frey P."/>
            <person name="Gelhaye E."/>
            <person name="Goldberg J."/>
            <person name="Grabherr M.G."/>
            <person name="Kodira C.D."/>
            <person name="Kohler A."/>
            <person name="Kuees U."/>
            <person name="Lindquist E.A."/>
            <person name="Lucas S.M."/>
            <person name="Mago R."/>
            <person name="Mauceli E."/>
            <person name="Morin E."/>
            <person name="Murat C."/>
            <person name="Pangilinan J.L."/>
            <person name="Park R."/>
            <person name="Pearson M."/>
            <person name="Quesneville H."/>
            <person name="Rouhier N."/>
            <person name="Sakthikumar S."/>
            <person name="Salamov A.A."/>
            <person name="Schmutz J."/>
            <person name="Selles B."/>
            <person name="Shapiro H."/>
            <person name="Tanguay P."/>
            <person name="Tuskan G.A."/>
            <person name="Henrissat B."/>
            <person name="Van de Peer Y."/>
            <person name="Rouze P."/>
            <person name="Ellis J.G."/>
            <person name="Dodds P.N."/>
            <person name="Schein J.E."/>
            <person name="Zhong S."/>
            <person name="Hamelin R.C."/>
            <person name="Grigoriev I.V."/>
            <person name="Szabo L.J."/>
            <person name="Martin F."/>
        </authorList>
    </citation>
    <scope>NUCLEOTIDE SEQUENCE [LARGE SCALE GENOMIC DNA]</scope>
    <source>
        <strain evidence="4">CRL 75-36-700-3 / race SCCL</strain>
    </source>
</reference>
<dbReference type="HOGENOM" id="CLU_012390_7_1_1"/>
<evidence type="ECO:0000313" key="4">
    <source>
        <dbReference type="Proteomes" id="UP000008783"/>
    </source>
</evidence>
<accession>H6QQM1</accession>
<feature type="domain" description="No apical meristem-associated C-terminal" evidence="2">
    <location>
        <begin position="143"/>
        <end position="210"/>
    </location>
</feature>
<feature type="compositionally biased region" description="Basic and acidic residues" evidence="1">
    <location>
        <begin position="29"/>
        <end position="46"/>
    </location>
</feature>
<dbReference type="PANTHER" id="PTHR45125">
    <property type="entry name" value="F21J9.4-RELATED"/>
    <property type="match status" value="1"/>
</dbReference>
<feature type="region of interest" description="Disordered" evidence="1">
    <location>
        <begin position="172"/>
        <end position="216"/>
    </location>
</feature>
<feature type="region of interest" description="Disordered" evidence="1">
    <location>
        <begin position="1"/>
        <end position="46"/>
    </location>
</feature>
<proteinExistence type="predicted"/>
<dbReference type="PANTHER" id="PTHR45125:SF3">
    <property type="entry name" value="NO-APICAL-MERISTEM-ASSOCIATED CARBOXY-TERMINAL DOMAIN PROTEIN"/>
    <property type="match status" value="1"/>
</dbReference>
<dbReference type="GeneID" id="13541371"/>
<dbReference type="OrthoDB" id="7763131at2759"/>
<dbReference type="InterPro" id="IPR029466">
    <property type="entry name" value="NAM-associated_C"/>
</dbReference>
<name>H6QQM1_PUCGT</name>
<dbReference type="RefSeq" id="XP_003890156.1">
    <property type="nucleotide sequence ID" value="XM_003890107.1"/>
</dbReference>
<organism evidence="3 4">
    <name type="scientific">Puccinia graminis f. sp. tritici (strain CRL 75-36-700-3 / race SCCL)</name>
    <name type="common">Black stem rust fungus</name>
    <dbReference type="NCBI Taxonomy" id="418459"/>
    <lineage>
        <taxon>Eukaryota</taxon>
        <taxon>Fungi</taxon>
        <taxon>Dikarya</taxon>
        <taxon>Basidiomycota</taxon>
        <taxon>Pucciniomycotina</taxon>
        <taxon>Pucciniomycetes</taxon>
        <taxon>Pucciniales</taxon>
        <taxon>Pucciniaceae</taxon>
        <taxon>Puccinia</taxon>
    </lineage>
</organism>
<dbReference type="Proteomes" id="UP000008783">
    <property type="component" value="Unassembled WGS sequence"/>
</dbReference>
<keyword evidence="4" id="KW-1185">Reference proteome</keyword>
<dbReference type="EMBL" id="DS178273">
    <property type="protein sequence ID" value="EHS62739.1"/>
    <property type="molecule type" value="Genomic_DNA"/>
</dbReference>
<sequence length="216" mass="23928">MASNPAPVLDPLLLTNINESKNQANSENTKAEKKDKRKKGPDYQEQKDAQLCCSWIEVSEDPSVGTDQAGTPFWDWISKCYHDSIPPPPRPTGSLKGRWQLIFHGFSKFAGCVKHNDQLNPSGATSKDCLTKALSLYAELQGKTFAFLWSYNILNSSPKWSEYFQDLESKGIQGSKKKNKQARSPSSEAPPLNSEQTSDAETPTSTPKSTDQSDPD</sequence>
<protein>
    <recommendedName>
        <fullName evidence="2">No apical meristem-associated C-terminal domain-containing protein</fullName>
    </recommendedName>
</protein>